<feature type="region of interest" description="Disordered" evidence="1">
    <location>
        <begin position="39"/>
        <end position="64"/>
    </location>
</feature>
<evidence type="ECO:0000313" key="2">
    <source>
        <dbReference type="EMBL" id="CAD9150291.1"/>
    </source>
</evidence>
<accession>A0A7S1QX38</accession>
<protein>
    <submittedName>
        <fullName evidence="2">Uncharacterized protein</fullName>
    </submittedName>
</protein>
<feature type="compositionally biased region" description="Polar residues" evidence="1">
    <location>
        <begin position="121"/>
        <end position="147"/>
    </location>
</feature>
<dbReference type="AlphaFoldDB" id="A0A7S1QX38"/>
<evidence type="ECO:0000256" key="1">
    <source>
        <dbReference type="SAM" id="MobiDB-lite"/>
    </source>
</evidence>
<feature type="compositionally biased region" description="Basic and acidic residues" evidence="1">
    <location>
        <begin position="39"/>
        <end position="49"/>
    </location>
</feature>
<sequence length="228" mass="24025">MGCSQSKQRTDAKVESTLPAPASPLKVASPVEVVSQVETKCESPVREGAPEVPPPTESESTCPAVPAEATPVVLPAEESVATTPVEPSEPVQVSAPATPTIPALHLAPVAAVKKTKKSTPRKTNTPRKQLQTPQKENAGSKRTQSKTPAKRGLGLAAANTNTAAARKVTFESAPAPVLNKTAKRDSKMRKTLGKNSSNVQIDLYAASIAAFERQLTHRGTLDKQLNSR</sequence>
<organism evidence="2">
    <name type="scientific">Neobodo designis</name>
    <name type="common">Flagellated protozoan</name>
    <name type="synonym">Bodo designis</name>
    <dbReference type="NCBI Taxonomy" id="312471"/>
    <lineage>
        <taxon>Eukaryota</taxon>
        <taxon>Discoba</taxon>
        <taxon>Euglenozoa</taxon>
        <taxon>Kinetoplastea</taxon>
        <taxon>Metakinetoplastina</taxon>
        <taxon>Neobodonida</taxon>
        <taxon>Neobodo</taxon>
    </lineage>
</organism>
<reference evidence="2" key="1">
    <citation type="submission" date="2021-01" db="EMBL/GenBank/DDBJ databases">
        <authorList>
            <person name="Corre E."/>
            <person name="Pelletier E."/>
            <person name="Niang G."/>
            <person name="Scheremetjew M."/>
            <person name="Finn R."/>
            <person name="Kale V."/>
            <person name="Holt S."/>
            <person name="Cochrane G."/>
            <person name="Meng A."/>
            <person name="Brown T."/>
            <person name="Cohen L."/>
        </authorList>
    </citation>
    <scope>NUCLEOTIDE SEQUENCE</scope>
    <source>
        <strain evidence="2">CCAP 1951/1</strain>
    </source>
</reference>
<gene>
    <name evidence="2" type="ORF">NDES1114_LOCUS32443</name>
</gene>
<name>A0A7S1QX38_NEODS</name>
<proteinExistence type="predicted"/>
<feature type="region of interest" description="Disordered" evidence="1">
    <location>
        <begin position="77"/>
        <end position="193"/>
    </location>
</feature>
<dbReference type="EMBL" id="HBGF01048554">
    <property type="protein sequence ID" value="CAD9150291.1"/>
    <property type="molecule type" value="Transcribed_RNA"/>
</dbReference>
<feature type="region of interest" description="Disordered" evidence="1">
    <location>
        <begin position="1"/>
        <end position="22"/>
    </location>
</feature>
<feature type="compositionally biased region" description="Low complexity" evidence="1">
    <location>
        <begin position="152"/>
        <end position="165"/>
    </location>
</feature>